<dbReference type="InterPro" id="IPR019430">
    <property type="entry name" value="7TM_GPCR_serpentine_rcpt_Srx"/>
</dbReference>
<evidence type="ECO:0000256" key="5">
    <source>
        <dbReference type="SAM" id="Phobius"/>
    </source>
</evidence>
<name>A0A9P1IZM9_9PELO</name>
<dbReference type="SUPFAM" id="SSF81321">
    <property type="entry name" value="Family A G protein-coupled receptor-like"/>
    <property type="match status" value="1"/>
</dbReference>
<dbReference type="Pfam" id="PF10328">
    <property type="entry name" value="7TM_GPCR_Srx"/>
    <property type="match status" value="1"/>
</dbReference>
<evidence type="ECO:0000256" key="2">
    <source>
        <dbReference type="ARBA" id="ARBA00022692"/>
    </source>
</evidence>
<protein>
    <recommendedName>
        <fullName evidence="6">G-protein coupled receptors family 1 profile domain-containing protein</fullName>
    </recommendedName>
</protein>
<feature type="transmembrane region" description="Helical" evidence="5">
    <location>
        <begin position="190"/>
        <end position="212"/>
    </location>
</feature>
<accession>A0A9P1IZM9</accession>
<dbReference type="Proteomes" id="UP001152747">
    <property type="component" value="Unassembled WGS sequence"/>
</dbReference>
<evidence type="ECO:0000256" key="1">
    <source>
        <dbReference type="ARBA" id="ARBA00004370"/>
    </source>
</evidence>
<organism evidence="7 8">
    <name type="scientific">Caenorhabditis angaria</name>
    <dbReference type="NCBI Taxonomy" id="860376"/>
    <lineage>
        <taxon>Eukaryota</taxon>
        <taxon>Metazoa</taxon>
        <taxon>Ecdysozoa</taxon>
        <taxon>Nematoda</taxon>
        <taxon>Chromadorea</taxon>
        <taxon>Rhabditida</taxon>
        <taxon>Rhabditina</taxon>
        <taxon>Rhabditomorpha</taxon>
        <taxon>Rhabditoidea</taxon>
        <taxon>Rhabditidae</taxon>
        <taxon>Peloderinae</taxon>
        <taxon>Caenorhabditis</taxon>
    </lineage>
</organism>
<dbReference type="AlphaFoldDB" id="A0A9P1IZM9"/>
<comment type="caution">
    <text evidence="7">The sequence shown here is derived from an EMBL/GenBank/DDBJ whole genome shotgun (WGS) entry which is preliminary data.</text>
</comment>
<dbReference type="PANTHER" id="PTHR23013">
    <property type="entry name" value="SERPENTINE RECEPTOR"/>
    <property type="match status" value="1"/>
</dbReference>
<comment type="subcellular location">
    <subcellularLocation>
        <location evidence="1">Membrane</location>
    </subcellularLocation>
</comment>
<gene>
    <name evidence="7" type="ORF">CAMP_LOCUS14975</name>
</gene>
<sequence length="255" mass="29440">MNNSDEEVIIYDSTDSLTISAAMLIFANGVFGVVCNFLVLNNFLKNRKERNSFNLICVFRAYTNLHVLITLFLAIFLPITLIGTSFYNPAIESSLISFGITLYFVNEYGAVVIALNRLFALYFPLSYSKVFGLVPTLCYILLLNFYRIFRIIQELIYYIPLKCFLYYDASQLTWSPTLEDRCIDYNDNSLFYQFGGIFIAIAICNICSLSKICIFYTTETKESRQKIKKNIQLFVQTCFQDSLFLVDILFTFKLA</sequence>
<dbReference type="GO" id="GO:0016020">
    <property type="term" value="C:membrane"/>
    <property type="evidence" value="ECO:0007669"/>
    <property type="project" value="UniProtKB-SubCell"/>
</dbReference>
<keyword evidence="8" id="KW-1185">Reference proteome</keyword>
<evidence type="ECO:0000259" key="6">
    <source>
        <dbReference type="PROSITE" id="PS50262"/>
    </source>
</evidence>
<dbReference type="EMBL" id="CANHGI010000005">
    <property type="protein sequence ID" value="CAI5452338.1"/>
    <property type="molecule type" value="Genomic_DNA"/>
</dbReference>
<evidence type="ECO:0000256" key="3">
    <source>
        <dbReference type="ARBA" id="ARBA00022989"/>
    </source>
</evidence>
<dbReference type="InterPro" id="IPR017452">
    <property type="entry name" value="GPCR_Rhodpsn_7TM"/>
</dbReference>
<dbReference type="PROSITE" id="PS50262">
    <property type="entry name" value="G_PROTEIN_RECEP_F1_2"/>
    <property type="match status" value="1"/>
</dbReference>
<dbReference type="Gene3D" id="1.20.1070.10">
    <property type="entry name" value="Rhodopsin 7-helix transmembrane proteins"/>
    <property type="match status" value="1"/>
</dbReference>
<keyword evidence="2 5" id="KW-0812">Transmembrane</keyword>
<feature type="transmembrane region" description="Helical" evidence="5">
    <location>
        <begin position="130"/>
        <end position="149"/>
    </location>
</feature>
<dbReference type="OrthoDB" id="5814599at2759"/>
<keyword evidence="3 5" id="KW-1133">Transmembrane helix</keyword>
<evidence type="ECO:0000313" key="8">
    <source>
        <dbReference type="Proteomes" id="UP001152747"/>
    </source>
</evidence>
<proteinExistence type="predicted"/>
<keyword evidence="4 5" id="KW-0472">Membrane</keyword>
<feature type="transmembrane region" description="Helical" evidence="5">
    <location>
        <begin position="65"/>
        <end position="88"/>
    </location>
</feature>
<feature type="transmembrane region" description="Helical" evidence="5">
    <location>
        <begin position="20"/>
        <end position="44"/>
    </location>
</feature>
<feature type="transmembrane region" description="Helical" evidence="5">
    <location>
        <begin position="100"/>
        <end position="123"/>
    </location>
</feature>
<reference evidence="7" key="1">
    <citation type="submission" date="2022-11" db="EMBL/GenBank/DDBJ databases">
        <authorList>
            <person name="Kikuchi T."/>
        </authorList>
    </citation>
    <scope>NUCLEOTIDE SEQUENCE</scope>
    <source>
        <strain evidence="7">PS1010</strain>
    </source>
</reference>
<evidence type="ECO:0000313" key="7">
    <source>
        <dbReference type="EMBL" id="CAI5452338.1"/>
    </source>
</evidence>
<dbReference type="PANTHER" id="PTHR23013:SF27">
    <property type="entry name" value="G-PROTEIN COUPLED RECEPTORS FAMILY 1 PROFILE DOMAIN-CONTAINING PROTEIN"/>
    <property type="match status" value="1"/>
</dbReference>
<evidence type="ECO:0000256" key="4">
    <source>
        <dbReference type="ARBA" id="ARBA00023136"/>
    </source>
</evidence>
<feature type="domain" description="G-protein coupled receptors family 1 profile" evidence="6">
    <location>
        <begin position="35"/>
        <end position="146"/>
    </location>
</feature>